<dbReference type="GO" id="GO:0050660">
    <property type="term" value="F:flavin adenine dinucleotide binding"/>
    <property type="evidence" value="ECO:0007669"/>
    <property type="project" value="InterPro"/>
</dbReference>
<dbReference type="InterPro" id="IPR036188">
    <property type="entry name" value="FAD/NAD-bd_sf"/>
</dbReference>
<dbReference type="PANTHER" id="PTHR11552">
    <property type="entry name" value="GLUCOSE-METHANOL-CHOLINE GMC OXIDOREDUCTASE"/>
    <property type="match status" value="1"/>
</dbReference>
<dbReference type="GO" id="GO:0016614">
    <property type="term" value="F:oxidoreductase activity, acting on CH-OH group of donors"/>
    <property type="evidence" value="ECO:0007669"/>
    <property type="project" value="InterPro"/>
</dbReference>
<organism evidence="4 5">
    <name type="scientific">Dinothrombium tinctorium</name>
    <dbReference type="NCBI Taxonomy" id="1965070"/>
    <lineage>
        <taxon>Eukaryota</taxon>
        <taxon>Metazoa</taxon>
        <taxon>Ecdysozoa</taxon>
        <taxon>Arthropoda</taxon>
        <taxon>Chelicerata</taxon>
        <taxon>Arachnida</taxon>
        <taxon>Acari</taxon>
        <taxon>Acariformes</taxon>
        <taxon>Trombidiformes</taxon>
        <taxon>Prostigmata</taxon>
        <taxon>Anystina</taxon>
        <taxon>Parasitengona</taxon>
        <taxon>Trombidioidea</taxon>
        <taxon>Trombidiidae</taxon>
        <taxon>Dinothrombium</taxon>
    </lineage>
</organism>
<sequence length="628" mass="70779">MFSIDSQLLIYFWSVIAIYTKFVLHQSVAERRYAFANDNWDEEYDYIIVGGGTAGSVLASRLAENSNNTVLVIEAGGLENPVSNIPLSWSILRKSHFDWNFLIETQYVSCFAFNNKQIYWPRGKALGGSSVLGNLLYNRGSKHDFDNWVENGSIGWSWQEVLPYFLFSESNKDADLAHNGFHGKYGNVNVQRSPFRSKLAQLWIEAGRTLGYTNVDVNGLKQSGFMIPQGTIKNGCRYTAARAYLFDRDEKPNLHVVLHALATKILFDGRKTAVAVQFYRLKHYHTVKARKEIILSAGVINSPQLLMLSGIGPSHHLQKFGIPVIADLPVGENLQDHIYTAGIDFKVFQYKNNNFTSLKKSNVFNRKNLFEFVSSQSGPLTSFGGIEGIAFVSTKYVNASLDWPDVQLVLVNGEFNDNRYNMLDHVLNDFNETHLMEETFSIFPIILRPESRGTVKLRSTNPFEAPLIDPMYLTHPNDIMRMVSAVKIALAVGTSKPFHRISRVILPRLEECDVYQILSDKYFACWARLLTSTFYDPVGTCRMGAKYDQSSVVDPELKVFGIHKLRVVDASIMPTLISGNTFATTVMIAEKAADLIKRGPLASSSSVQHFSSMETGDLIFDEKHDSFR</sequence>
<comment type="similarity">
    <text evidence="1">Belongs to the GMC oxidoreductase family.</text>
</comment>
<name>A0A443R9L6_9ACAR</name>
<protein>
    <submittedName>
        <fullName evidence="4">GMC oxidoreductase-like protein 1</fullName>
    </submittedName>
</protein>
<dbReference type="Proteomes" id="UP000285301">
    <property type="component" value="Unassembled WGS sequence"/>
</dbReference>
<proteinExistence type="inferred from homology"/>
<feature type="domain" description="Glucose-methanol-choline oxidoreductase C-terminal" evidence="3">
    <location>
        <begin position="449"/>
        <end position="589"/>
    </location>
</feature>
<reference evidence="4 5" key="1">
    <citation type="journal article" date="2018" name="Gigascience">
        <title>Genomes of trombidid mites reveal novel predicted allergens and laterally-transferred genes associated with secondary metabolism.</title>
        <authorList>
            <person name="Dong X."/>
            <person name="Chaisiri K."/>
            <person name="Xia D."/>
            <person name="Armstrong S.D."/>
            <person name="Fang Y."/>
            <person name="Donnelly M.J."/>
            <person name="Kadowaki T."/>
            <person name="McGarry J.W."/>
            <person name="Darby A.C."/>
            <person name="Makepeace B.L."/>
        </authorList>
    </citation>
    <scope>NUCLEOTIDE SEQUENCE [LARGE SCALE GENOMIC DNA]</scope>
    <source>
        <strain evidence="4">UoL-WK</strain>
    </source>
</reference>
<comment type="caution">
    <text evidence="4">The sequence shown here is derived from an EMBL/GenBank/DDBJ whole genome shotgun (WGS) entry which is preliminary data.</text>
</comment>
<dbReference type="Gene3D" id="3.50.50.60">
    <property type="entry name" value="FAD/NAD(P)-binding domain"/>
    <property type="match status" value="1"/>
</dbReference>
<dbReference type="STRING" id="1965070.A0A443R9L6"/>
<evidence type="ECO:0000313" key="4">
    <source>
        <dbReference type="EMBL" id="RWS11943.1"/>
    </source>
</evidence>
<dbReference type="SUPFAM" id="SSF51905">
    <property type="entry name" value="FAD/NAD(P)-binding domain"/>
    <property type="match status" value="1"/>
</dbReference>
<feature type="domain" description="Glucose-methanol-choline oxidoreductase N-terminal" evidence="2">
    <location>
        <begin position="44"/>
        <end position="338"/>
    </location>
</feature>
<evidence type="ECO:0000313" key="5">
    <source>
        <dbReference type="Proteomes" id="UP000285301"/>
    </source>
</evidence>
<dbReference type="Pfam" id="PF05199">
    <property type="entry name" value="GMC_oxred_C"/>
    <property type="match status" value="1"/>
</dbReference>
<evidence type="ECO:0000259" key="3">
    <source>
        <dbReference type="Pfam" id="PF05199"/>
    </source>
</evidence>
<dbReference type="InterPro" id="IPR012132">
    <property type="entry name" value="GMC_OxRdtase"/>
</dbReference>
<keyword evidence="5" id="KW-1185">Reference proteome</keyword>
<dbReference type="AlphaFoldDB" id="A0A443R9L6"/>
<dbReference type="Pfam" id="PF00732">
    <property type="entry name" value="GMC_oxred_N"/>
    <property type="match status" value="1"/>
</dbReference>
<dbReference type="PIRSF" id="PIRSF000137">
    <property type="entry name" value="Alcohol_oxidase"/>
    <property type="match status" value="1"/>
</dbReference>
<gene>
    <name evidence="4" type="ORF">B4U79_09337</name>
</gene>
<dbReference type="OrthoDB" id="269227at2759"/>
<dbReference type="Gene3D" id="3.30.560.10">
    <property type="entry name" value="Glucose Oxidase, domain 3"/>
    <property type="match status" value="1"/>
</dbReference>
<dbReference type="InterPro" id="IPR000172">
    <property type="entry name" value="GMC_OxRdtase_N"/>
</dbReference>
<evidence type="ECO:0000256" key="1">
    <source>
        <dbReference type="ARBA" id="ARBA00010790"/>
    </source>
</evidence>
<dbReference type="PANTHER" id="PTHR11552:SF227">
    <property type="entry name" value="GLUCOSE DEHYDROGENASE [FAD, QUINONE]-LIKE PROTEIN"/>
    <property type="match status" value="1"/>
</dbReference>
<dbReference type="InterPro" id="IPR007867">
    <property type="entry name" value="GMC_OxRtase_C"/>
</dbReference>
<dbReference type="EMBL" id="NCKU01001512">
    <property type="protein sequence ID" value="RWS11943.1"/>
    <property type="molecule type" value="Genomic_DNA"/>
</dbReference>
<dbReference type="SUPFAM" id="SSF54373">
    <property type="entry name" value="FAD-linked reductases, C-terminal domain"/>
    <property type="match status" value="1"/>
</dbReference>
<accession>A0A443R9L6</accession>
<evidence type="ECO:0000259" key="2">
    <source>
        <dbReference type="Pfam" id="PF00732"/>
    </source>
</evidence>